<sequence>MLEPQMPDRLRFTILGCGSSPGTPRINGDWGSCDPSEPKNKRRRAAMLVERIAHHGGVTTVIIDTGPDFRSQMIDFGSGKLDAVIYTHAHADHIHGLDDLRTFVIDRRDLVDIYADAMTQRRLMEGFGYCFKTPEGSSYPPILRPHEIIHHEAFEIDGPGGAIRFLPLPQIHGDILSLAFRIADVAYCSDVSAFPDTTAAQLFDLDTLVIDALQYRTHPSHFSLNESIEWIGKLKPRRAILTHMHIPLDYGTVLRETPDNVEPAYDGLSFEVAL</sequence>
<organism evidence="1 2">
    <name type="scientific">Phyllobacterium zundukense</name>
    <dbReference type="NCBI Taxonomy" id="1867719"/>
    <lineage>
        <taxon>Bacteria</taxon>
        <taxon>Pseudomonadati</taxon>
        <taxon>Pseudomonadota</taxon>
        <taxon>Alphaproteobacteria</taxon>
        <taxon>Hyphomicrobiales</taxon>
        <taxon>Phyllobacteriaceae</taxon>
        <taxon>Phyllobacterium</taxon>
    </lineage>
</organism>
<dbReference type="Proteomes" id="UP001061991">
    <property type="component" value="Chromosome"/>
</dbReference>
<accession>A0ACD4D319</accession>
<evidence type="ECO:0000313" key="1">
    <source>
        <dbReference type="EMBL" id="UXN60184.1"/>
    </source>
</evidence>
<protein>
    <submittedName>
        <fullName evidence="1">MBL fold metallo-hydrolase</fullName>
    </submittedName>
</protein>
<dbReference type="EMBL" id="CP104973">
    <property type="protein sequence ID" value="UXN60184.1"/>
    <property type="molecule type" value="Genomic_DNA"/>
</dbReference>
<evidence type="ECO:0000313" key="2">
    <source>
        <dbReference type="Proteomes" id="UP001061991"/>
    </source>
</evidence>
<proteinExistence type="predicted"/>
<gene>
    <name evidence="1" type="ORF">N8E88_27305</name>
</gene>
<reference evidence="1" key="1">
    <citation type="submission" date="2022-09" db="EMBL/GenBank/DDBJ databases">
        <title>Interaction between co-microsymbionts with complementary sets of symbiotic genes in legume-rhizobium systems.</title>
        <authorList>
            <person name="Safronova V."/>
            <person name="Sazanova A."/>
            <person name="Afonin A."/>
            <person name="Chirak E."/>
        </authorList>
    </citation>
    <scope>NUCLEOTIDE SEQUENCE</scope>
    <source>
        <strain evidence="1">A18/3m</strain>
    </source>
</reference>
<keyword evidence="2" id="KW-1185">Reference proteome</keyword>
<name>A0ACD4D319_9HYPH</name>